<reference evidence="2 3" key="1">
    <citation type="submission" date="2019-05" db="EMBL/GenBank/DDBJ databases">
        <title>Emergence of the Ug99 lineage of the wheat stem rust pathogen through somatic hybridization.</title>
        <authorList>
            <person name="Li F."/>
            <person name="Upadhyaya N.M."/>
            <person name="Sperschneider J."/>
            <person name="Matny O."/>
            <person name="Nguyen-Phuc H."/>
            <person name="Mago R."/>
            <person name="Raley C."/>
            <person name="Miller M.E."/>
            <person name="Silverstein K.A.T."/>
            <person name="Henningsen E."/>
            <person name="Hirsch C.D."/>
            <person name="Visser B."/>
            <person name="Pretorius Z.A."/>
            <person name="Steffenson B.J."/>
            <person name="Schwessinger B."/>
            <person name="Dodds P.N."/>
            <person name="Figueroa M."/>
        </authorList>
    </citation>
    <scope>NUCLEOTIDE SEQUENCE [LARGE SCALE GENOMIC DNA]</scope>
    <source>
        <strain evidence="2">21-0</strain>
    </source>
</reference>
<evidence type="ECO:0000313" key="3">
    <source>
        <dbReference type="Proteomes" id="UP000324748"/>
    </source>
</evidence>
<accession>A0A5B0MT04</accession>
<dbReference type="Proteomes" id="UP000324748">
    <property type="component" value="Unassembled WGS sequence"/>
</dbReference>
<dbReference type="GO" id="GO:0006044">
    <property type="term" value="P:N-acetylglucosamine metabolic process"/>
    <property type="evidence" value="ECO:0007669"/>
    <property type="project" value="TreeGrafter"/>
</dbReference>
<dbReference type="GO" id="GO:0005737">
    <property type="term" value="C:cytoplasm"/>
    <property type="evidence" value="ECO:0007669"/>
    <property type="project" value="TreeGrafter"/>
</dbReference>
<dbReference type="AlphaFoldDB" id="A0A5B0MT04"/>
<organism evidence="2 3">
    <name type="scientific">Puccinia graminis f. sp. tritici</name>
    <dbReference type="NCBI Taxonomy" id="56615"/>
    <lineage>
        <taxon>Eukaryota</taxon>
        <taxon>Fungi</taxon>
        <taxon>Dikarya</taxon>
        <taxon>Basidiomycota</taxon>
        <taxon>Pucciniomycotina</taxon>
        <taxon>Pucciniomycetes</taxon>
        <taxon>Pucciniales</taxon>
        <taxon>Pucciniaceae</taxon>
        <taxon>Puccinia</taxon>
    </lineage>
</organism>
<gene>
    <name evidence="2" type="ORF">PGT21_003716</name>
</gene>
<keyword evidence="3" id="KW-1185">Reference proteome</keyword>
<dbReference type="OrthoDB" id="2496660at2759"/>
<name>A0A5B0MT04_PUCGR</name>
<protein>
    <submittedName>
        <fullName evidence="2">Uncharacterized protein</fullName>
    </submittedName>
</protein>
<dbReference type="EMBL" id="VSWC01000132">
    <property type="protein sequence ID" value="KAA1079204.1"/>
    <property type="molecule type" value="Genomic_DNA"/>
</dbReference>
<dbReference type="InterPro" id="IPR022036">
    <property type="entry name" value="DUF3605"/>
</dbReference>
<feature type="signal peptide" evidence="1">
    <location>
        <begin position="1"/>
        <end position="24"/>
    </location>
</feature>
<evidence type="ECO:0000313" key="2">
    <source>
        <dbReference type="EMBL" id="KAA1079204.1"/>
    </source>
</evidence>
<sequence>MAFKLLSAFVALLFVFDRSLDVQAAIARHPSQVLSVAPAAEEAIPAGTVRMQALGITKRPFSDNIKVHDADEDKILEIANTPAKQLPSYEVPKTFDGLLSPVMQGNGVLFQRESKVQSKWHKFQTELRKKGISYEHHYAKQLKWDGPYPANKEPIMMDERQVKNEDWVKFERAQFPVKLPEDTEHVIAWLRAPLTTKECFKPVGKEIPPSDHEIFMANLEPYIEFINGHDVFGTNVDMKDEDKLQFAKDLMEVNDSLDLQEKLVHGEQEEKAAKAYRDAKNLENEQLLAGLEVDTSAAEKIDLPHVERAKEAMLWAVQNITRMIEAKYPGRRFVWFRVNRWIRTHHLNQIHIFLEKEPGTIEKAVRISGLKELKELANSHPGAGILAAP</sequence>
<evidence type="ECO:0000256" key="1">
    <source>
        <dbReference type="SAM" id="SignalP"/>
    </source>
</evidence>
<keyword evidence="1" id="KW-0732">Signal</keyword>
<proteinExistence type="predicted"/>
<dbReference type="PANTHER" id="PTHR35020:SF2">
    <property type="entry name" value="N-ACETYLGLUCOSAMINE-INDUCED PROTEIN 1"/>
    <property type="match status" value="1"/>
</dbReference>
<dbReference type="Pfam" id="PF12239">
    <property type="entry name" value="DUF3605"/>
    <property type="match status" value="1"/>
</dbReference>
<feature type="chain" id="PRO_5022802391" evidence="1">
    <location>
        <begin position="25"/>
        <end position="389"/>
    </location>
</feature>
<comment type="caution">
    <text evidence="2">The sequence shown here is derived from an EMBL/GenBank/DDBJ whole genome shotgun (WGS) entry which is preliminary data.</text>
</comment>
<dbReference type="PANTHER" id="PTHR35020">
    <property type="entry name" value="N-ACETYLGLUCOSAMINE-INDUCED PROTEIN 1"/>
    <property type="match status" value="1"/>
</dbReference>